<protein>
    <recommendedName>
        <fullName evidence="1">Immunity MXAN-0049 protein domain-containing protein</fullName>
    </recommendedName>
</protein>
<dbReference type="Proteomes" id="UP000076715">
    <property type="component" value="Unassembled WGS sequence"/>
</dbReference>
<dbReference type="Pfam" id="PF07791">
    <property type="entry name" value="Imm11"/>
    <property type="match status" value="1"/>
</dbReference>
<evidence type="ECO:0000259" key="1">
    <source>
        <dbReference type="Pfam" id="PF07791"/>
    </source>
</evidence>
<dbReference type="EMBL" id="LQRT01000002">
    <property type="protein sequence ID" value="KZS42303.1"/>
    <property type="molecule type" value="Genomic_DNA"/>
</dbReference>
<comment type="caution">
    <text evidence="2">The sequence shown here is derived from an EMBL/GenBank/DDBJ whole genome shotgun (WGS) entry which is preliminary data.</text>
</comment>
<organism evidence="2 3">
    <name type="scientific">Aquimarina aggregata</name>
    <dbReference type="NCBI Taxonomy" id="1642818"/>
    <lineage>
        <taxon>Bacteria</taxon>
        <taxon>Pseudomonadati</taxon>
        <taxon>Bacteroidota</taxon>
        <taxon>Flavobacteriia</taxon>
        <taxon>Flavobacteriales</taxon>
        <taxon>Flavobacteriaceae</taxon>
        <taxon>Aquimarina</taxon>
    </lineage>
</organism>
<feature type="domain" description="Immunity MXAN-0049 protein" evidence="1">
    <location>
        <begin position="124"/>
        <end position="209"/>
    </location>
</feature>
<dbReference type="STRING" id="1642818.AWE51_02360"/>
<sequence>MKQKAFILKRSKDAWGHIDFMKNQEGAIHVPFEGDDYIRLNTMDIKIVDFPFQICFASDFSIIPMIDYPHNDLNLDILSQKMLSVFKDLDDFKYNEIPVIMFDHKEMEAYHIEQGELLEDLQRRNEDYIAIQLLDYTDVFDRENSEYEEDFLDPDEVGDIDKLVLKWPKKGFPPLFRLDESATKLFVSEQAKNALEAANIKGCEFEEVEVSG</sequence>
<name>A0A163CDP7_9FLAO</name>
<gene>
    <name evidence="2" type="ORF">AWE51_02360</name>
</gene>
<reference evidence="2 3" key="1">
    <citation type="submission" date="2016-01" db="EMBL/GenBank/DDBJ databases">
        <title>The draft genome sequence of Aquimarina sp. RZW4-3-2.</title>
        <authorList>
            <person name="Wang Y."/>
        </authorList>
    </citation>
    <scope>NUCLEOTIDE SEQUENCE [LARGE SCALE GENOMIC DNA]</scope>
    <source>
        <strain evidence="2 3">RZW4-3-2</strain>
    </source>
</reference>
<keyword evidence="3" id="KW-1185">Reference proteome</keyword>
<evidence type="ECO:0000313" key="3">
    <source>
        <dbReference type="Proteomes" id="UP000076715"/>
    </source>
</evidence>
<proteinExistence type="predicted"/>
<dbReference type="AlphaFoldDB" id="A0A163CDP7"/>
<evidence type="ECO:0000313" key="2">
    <source>
        <dbReference type="EMBL" id="KZS42303.1"/>
    </source>
</evidence>
<accession>A0A163CDP7</accession>
<dbReference type="InterPro" id="IPR012433">
    <property type="entry name" value="Imm11"/>
</dbReference>